<dbReference type="InterPro" id="IPR011990">
    <property type="entry name" value="TPR-like_helical_dom_sf"/>
</dbReference>
<dbReference type="InterPro" id="IPR003107">
    <property type="entry name" value="HAT"/>
</dbReference>
<reference evidence="8" key="1">
    <citation type="journal article" date="2017" name="Nat. Ecol. Evol.">
        <title>Genome expansion and lineage-specific genetic innovations in the forest pathogenic fungi Armillaria.</title>
        <authorList>
            <person name="Sipos G."/>
            <person name="Prasanna A.N."/>
            <person name="Walter M.C."/>
            <person name="O'Connor E."/>
            <person name="Balint B."/>
            <person name="Krizsan K."/>
            <person name="Kiss B."/>
            <person name="Hess J."/>
            <person name="Varga T."/>
            <person name="Slot J."/>
            <person name="Riley R."/>
            <person name="Boka B."/>
            <person name="Rigling D."/>
            <person name="Barry K."/>
            <person name="Lee J."/>
            <person name="Mihaltcheva S."/>
            <person name="LaButti K."/>
            <person name="Lipzen A."/>
            <person name="Waldron R."/>
            <person name="Moloney N.M."/>
            <person name="Sperisen C."/>
            <person name="Kredics L."/>
            <person name="Vagvoelgyi C."/>
            <person name="Patrignani A."/>
            <person name="Fitzpatrick D."/>
            <person name="Nagy I."/>
            <person name="Doyle S."/>
            <person name="Anderson J.B."/>
            <person name="Grigoriev I.V."/>
            <person name="Gueldener U."/>
            <person name="Muensterkoetter M."/>
            <person name="Nagy L.G."/>
        </authorList>
    </citation>
    <scope>NUCLEOTIDE SEQUENCE [LARGE SCALE GENOMIC DNA]</scope>
    <source>
        <strain evidence="8">C18/9</strain>
    </source>
</reference>
<dbReference type="Pfam" id="PF08640">
    <property type="entry name" value="U3_assoc_6"/>
    <property type="match status" value="1"/>
</dbReference>
<dbReference type="OMA" id="DSVEMWR"/>
<keyword evidence="8" id="KW-1185">Reference proteome</keyword>
<gene>
    <name evidence="7" type="ORF">ARMOST_00515</name>
</gene>
<dbReference type="STRING" id="47428.A0A284QLC9"/>
<sequence>MERVQFQQEQMLAELKDLVEKNLFTIKETKLIVKKRTAFETALVRRIAKKADFLRYAAYEMGLEQLRRKRAERLNLPRSPATISDYALVRRQFHIFERAVKRFRSDVGLWIQYIELAKREGAKTLVGRVTARALQLHPNTPALYILAASHELSHLSPSAARALLQRGIRLNADSIDMWREYVKMELGFIESLRRRWDVLGIEEDDDTAVERDRALMIDGFRGQDDVIPIEVDDDAEKDEGEEARKEIMKGAIVKSVISNAVEALPKIELFESLNDVISQYPVQPSLRESLLAHLDDLLRQRLHEHPRSMKLLASRFLRSDMAGCELVEGIRKANEMLMGATDGGEEGVLEVYGNFIEQWCKAAIDDNLKLYLIGSLERVISGHRKSPSLLSVHIRVLGHGVGGSRVVEKAQKYTSRCPQAASVWLERLAMEKQHGSRETVEKAWEEARRSVAGSEVEIASVWQWGLENCGAISMEHLAQLHEASSDCMEGLAKESMGMGILAVHEMILMRYVTVLYKDRTVPKSGQSSDQQTKRSEWDRVRHMDDAYLTTGKIWGEVFRLEAQAGKEEMLEEVYQVWRRKDGETASMEWAKWLLEHGKGKKASAIMLQGGYTEKWEEILKDM</sequence>
<dbReference type="GO" id="GO:0032040">
    <property type="term" value="C:small-subunit processome"/>
    <property type="evidence" value="ECO:0007669"/>
    <property type="project" value="TreeGrafter"/>
</dbReference>
<dbReference type="Gene3D" id="1.25.40.10">
    <property type="entry name" value="Tetratricopeptide repeat domain"/>
    <property type="match status" value="1"/>
</dbReference>
<accession>A0A284QLC9</accession>
<dbReference type="SUPFAM" id="SSF48452">
    <property type="entry name" value="TPR-like"/>
    <property type="match status" value="1"/>
</dbReference>
<evidence type="ECO:0000256" key="5">
    <source>
        <dbReference type="ARBA" id="ARBA00023242"/>
    </source>
</evidence>
<dbReference type="SMART" id="SM00386">
    <property type="entry name" value="HAT"/>
    <property type="match status" value="4"/>
</dbReference>
<dbReference type="GO" id="GO:0000462">
    <property type="term" value="P:maturation of SSU-rRNA from tricistronic rRNA transcript (SSU-rRNA, 5.8S rRNA, LSU-rRNA)"/>
    <property type="evidence" value="ECO:0007669"/>
    <property type="project" value="InterPro"/>
</dbReference>
<dbReference type="PANTHER" id="PTHR23271">
    <property type="entry name" value="HEPATOCELLULAR CARCINOMA-ASSOCIATED ANTIGEN 66"/>
    <property type="match status" value="1"/>
</dbReference>
<evidence type="ECO:0000256" key="1">
    <source>
        <dbReference type="ARBA" id="ARBA00004604"/>
    </source>
</evidence>
<dbReference type="GO" id="GO:0030515">
    <property type="term" value="F:snoRNA binding"/>
    <property type="evidence" value="ECO:0007669"/>
    <property type="project" value="InterPro"/>
</dbReference>
<dbReference type="Proteomes" id="UP000219338">
    <property type="component" value="Unassembled WGS sequence"/>
</dbReference>
<dbReference type="GO" id="GO:0034388">
    <property type="term" value="C:Pwp2p-containing subcomplex of 90S preribosome"/>
    <property type="evidence" value="ECO:0007669"/>
    <property type="project" value="TreeGrafter"/>
</dbReference>
<comment type="similarity">
    <text evidence="2">Belongs to the UTP6 family.</text>
</comment>
<evidence type="ECO:0000256" key="2">
    <source>
        <dbReference type="ARBA" id="ARBA00010734"/>
    </source>
</evidence>
<dbReference type="PANTHER" id="PTHR23271:SF1">
    <property type="entry name" value="U3 SMALL NUCLEOLAR RNA-ASSOCIATED PROTEIN 6 HOMOLOG"/>
    <property type="match status" value="1"/>
</dbReference>
<keyword evidence="4" id="KW-0677">Repeat</keyword>
<dbReference type="AlphaFoldDB" id="A0A284QLC9"/>
<protein>
    <recommendedName>
        <fullName evidence="6">U3 small nucleolar RNA-associated protein 6 N-terminal domain-containing protein</fullName>
    </recommendedName>
</protein>
<name>A0A284QLC9_ARMOS</name>
<evidence type="ECO:0000256" key="4">
    <source>
        <dbReference type="ARBA" id="ARBA00022737"/>
    </source>
</evidence>
<evidence type="ECO:0000313" key="8">
    <source>
        <dbReference type="Proteomes" id="UP000219338"/>
    </source>
</evidence>
<dbReference type="EMBL" id="FUEG01000001">
    <property type="protein sequence ID" value="SJK97264.1"/>
    <property type="molecule type" value="Genomic_DNA"/>
</dbReference>
<keyword evidence="3" id="KW-0698">rRNA processing</keyword>
<evidence type="ECO:0000313" key="7">
    <source>
        <dbReference type="EMBL" id="SJK97264.1"/>
    </source>
</evidence>
<dbReference type="InterPro" id="IPR055347">
    <property type="entry name" value="UTP6_N"/>
</dbReference>
<comment type="subcellular location">
    <subcellularLocation>
        <location evidence="1">Nucleus</location>
        <location evidence="1">Nucleolus</location>
    </subcellularLocation>
</comment>
<keyword evidence="5" id="KW-0539">Nucleus</keyword>
<dbReference type="InterPro" id="IPR013949">
    <property type="entry name" value="Utp6"/>
</dbReference>
<organism evidence="7 8">
    <name type="scientific">Armillaria ostoyae</name>
    <name type="common">Armillaria root rot fungus</name>
    <dbReference type="NCBI Taxonomy" id="47428"/>
    <lineage>
        <taxon>Eukaryota</taxon>
        <taxon>Fungi</taxon>
        <taxon>Dikarya</taxon>
        <taxon>Basidiomycota</taxon>
        <taxon>Agaricomycotina</taxon>
        <taxon>Agaricomycetes</taxon>
        <taxon>Agaricomycetidae</taxon>
        <taxon>Agaricales</taxon>
        <taxon>Marasmiineae</taxon>
        <taxon>Physalacriaceae</taxon>
        <taxon>Armillaria</taxon>
    </lineage>
</organism>
<evidence type="ECO:0000259" key="6">
    <source>
        <dbReference type="Pfam" id="PF08640"/>
    </source>
</evidence>
<proteinExistence type="inferred from homology"/>
<feature type="domain" description="U3 small nucleolar RNA-associated protein 6 N-terminal" evidence="6">
    <location>
        <begin position="9"/>
        <end position="91"/>
    </location>
</feature>
<evidence type="ECO:0000256" key="3">
    <source>
        <dbReference type="ARBA" id="ARBA00022552"/>
    </source>
</evidence>
<dbReference type="OrthoDB" id="28112at2759"/>